<evidence type="ECO:0000313" key="3">
    <source>
        <dbReference type="Proteomes" id="UP001218638"/>
    </source>
</evidence>
<evidence type="ECO:0000313" key="2">
    <source>
        <dbReference type="EMBL" id="WED64595.1"/>
    </source>
</evidence>
<accession>A0AAF0CNM7</accession>
<name>A0AAF0CNM7_9BACT</name>
<feature type="transmembrane region" description="Helical" evidence="1">
    <location>
        <begin position="12"/>
        <end position="32"/>
    </location>
</feature>
<sequence length="114" mass="12174">MPHTDSIEQVRTGQRLVLFAILANLLTLPLALVPELAMARAAVLLVAMVVGVLGIVRMTRGLGFPLMLVVLLALLMLVPLLNLLLLVFVNARATTFLRAQGFKVGLLGAKPPPS</sequence>
<evidence type="ECO:0000256" key="1">
    <source>
        <dbReference type="SAM" id="Phobius"/>
    </source>
</evidence>
<organism evidence="2 3">
    <name type="scientific">Synoicihabitans lomoniglobus</name>
    <dbReference type="NCBI Taxonomy" id="2909285"/>
    <lineage>
        <taxon>Bacteria</taxon>
        <taxon>Pseudomonadati</taxon>
        <taxon>Verrucomicrobiota</taxon>
        <taxon>Opitutia</taxon>
        <taxon>Opitutales</taxon>
        <taxon>Opitutaceae</taxon>
        <taxon>Synoicihabitans</taxon>
    </lineage>
</organism>
<dbReference type="KEGG" id="slom:PXH66_19815"/>
<dbReference type="AlphaFoldDB" id="A0AAF0CNM7"/>
<dbReference type="Proteomes" id="UP001218638">
    <property type="component" value="Chromosome"/>
</dbReference>
<dbReference type="RefSeq" id="WP_330930773.1">
    <property type="nucleotide sequence ID" value="NZ_CP119075.1"/>
</dbReference>
<keyword evidence="1" id="KW-1133">Transmembrane helix</keyword>
<protein>
    <submittedName>
        <fullName evidence="2">Uncharacterized protein</fullName>
    </submittedName>
</protein>
<feature type="transmembrane region" description="Helical" evidence="1">
    <location>
        <begin position="38"/>
        <end position="56"/>
    </location>
</feature>
<dbReference type="EMBL" id="CP119075">
    <property type="protein sequence ID" value="WED64595.1"/>
    <property type="molecule type" value="Genomic_DNA"/>
</dbReference>
<keyword evidence="1" id="KW-0812">Transmembrane</keyword>
<keyword evidence="3" id="KW-1185">Reference proteome</keyword>
<gene>
    <name evidence="2" type="ORF">PXH66_19815</name>
</gene>
<keyword evidence="1" id="KW-0472">Membrane</keyword>
<reference evidence="2" key="1">
    <citation type="submission" date="2023-03" db="EMBL/GenBank/DDBJ databases">
        <title>Lomoglobus Profundus gen. nov., sp. nov., a novel member of the phylum Verrucomicrobia, isolated from deep-marine sediment of South China Sea.</title>
        <authorList>
            <person name="Ahmad T."/>
            <person name="Ishaq S.E."/>
            <person name="Wang F."/>
        </authorList>
    </citation>
    <scope>NUCLEOTIDE SEQUENCE</scope>
    <source>
        <strain evidence="2">LMO-M01</strain>
    </source>
</reference>
<proteinExistence type="predicted"/>
<feature type="transmembrane region" description="Helical" evidence="1">
    <location>
        <begin position="68"/>
        <end position="89"/>
    </location>
</feature>